<dbReference type="VEuPathDB" id="FungiDB:G647_04151"/>
<feature type="transmembrane region" description="Helical" evidence="1">
    <location>
        <begin position="155"/>
        <end position="175"/>
    </location>
</feature>
<evidence type="ECO:0000313" key="2">
    <source>
        <dbReference type="EMBL" id="ETI24781.1"/>
    </source>
</evidence>
<dbReference type="Proteomes" id="UP000030678">
    <property type="component" value="Unassembled WGS sequence"/>
</dbReference>
<dbReference type="HOGENOM" id="CLU_086074_0_0_1"/>
<dbReference type="GeneID" id="19982644"/>
<keyword evidence="1" id="KW-0812">Transmembrane</keyword>
<feature type="transmembrane region" description="Helical" evidence="1">
    <location>
        <begin position="112"/>
        <end position="135"/>
    </location>
</feature>
<dbReference type="OrthoDB" id="61370at2759"/>
<protein>
    <submittedName>
        <fullName evidence="2">Uncharacterized protein</fullName>
    </submittedName>
</protein>
<reference evidence="2 3" key="1">
    <citation type="submission" date="2013-03" db="EMBL/GenBank/DDBJ databases">
        <title>The Genome Sequence of Cladophialophora carrionii CBS 160.54.</title>
        <authorList>
            <consortium name="The Broad Institute Genomics Platform"/>
            <person name="Cuomo C."/>
            <person name="de Hoog S."/>
            <person name="Gorbushina A."/>
            <person name="Walker B."/>
            <person name="Young S.K."/>
            <person name="Zeng Q."/>
            <person name="Gargeya S."/>
            <person name="Fitzgerald M."/>
            <person name="Haas B."/>
            <person name="Abouelleil A."/>
            <person name="Allen A.W."/>
            <person name="Alvarado L."/>
            <person name="Arachchi H.M."/>
            <person name="Berlin A.M."/>
            <person name="Chapman S.B."/>
            <person name="Gainer-Dewar J."/>
            <person name="Goldberg J."/>
            <person name="Griggs A."/>
            <person name="Gujja S."/>
            <person name="Hansen M."/>
            <person name="Howarth C."/>
            <person name="Imamovic A."/>
            <person name="Ireland A."/>
            <person name="Larimer J."/>
            <person name="McCowan C."/>
            <person name="Murphy C."/>
            <person name="Pearson M."/>
            <person name="Poon T.W."/>
            <person name="Priest M."/>
            <person name="Roberts A."/>
            <person name="Saif S."/>
            <person name="Shea T."/>
            <person name="Sisk P."/>
            <person name="Sykes S."/>
            <person name="Wortman J."/>
            <person name="Nusbaum C."/>
            <person name="Birren B."/>
        </authorList>
    </citation>
    <scope>NUCLEOTIDE SEQUENCE [LARGE SCALE GENOMIC DNA]</scope>
    <source>
        <strain evidence="2 3">CBS 160.54</strain>
    </source>
</reference>
<dbReference type="AlphaFoldDB" id="V9DDL3"/>
<keyword evidence="1" id="KW-1133">Transmembrane helix</keyword>
<proteinExistence type="predicted"/>
<dbReference type="RefSeq" id="XP_008726717.1">
    <property type="nucleotide sequence ID" value="XM_008728495.1"/>
</dbReference>
<feature type="transmembrane region" description="Helical" evidence="1">
    <location>
        <begin position="77"/>
        <end position="100"/>
    </location>
</feature>
<keyword evidence="1" id="KW-0472">Membrane</keyword>
<dbReference type="EMBL" id="KB822704">
    <property type="protein sequence ID" value="ETI24781.1"/>
    <property type="molecule type" value="Genomic_DNA"/>
</dbReference>
<sequence length="188" mass="20893">MTIASIIVPNWIAYDGSTDHGTSIHYRYGLHQRCSNTSLPPSNISLAVTSNYHCTQFPRYEDCRGDDRYFCSMWRSVGFLMSFAVVLEGMTLAAFAVLLVGGKQKREQGWGVLTILVALAAFVQAIGMALMAYLYENDERFFSGWFLDKSWTMCTISWSFEAVCAIAITLAAVTLPSEGGYELIPDHG</sequence>
<organism evidence="2 3">
    <name type="scientific">Cladophialophora carrionii CBS 160.54</name>
    <dbReference type="NCBI Taxonomy" id="1279043"/>
    <lineage>
        <taxon>Eukaryota</taxon>
        <taxon>Fungi</taxon>
        <taxon>Dikarya</taxon>
        <taxon>Ascomycota</taxon>
        <taxon>Pezizomycotina</taxon>
        <taxon>Eurotiomycetes</taxon>
        <taxon>Chaetothyriomycetidae</taxon>
        <taxon>Chaetothyriales</taxon>
        <taxon>Herpotrichiellaceae</taxon>
        <taxon>Cladophialophora</taxon>
    </lineage>
</organism>
<gene>
    <name evidence="2" type="ORF">G647_04151</name>
</gene>
<name>V9DDL3_9EURO</name>
<accession>V9DDL3</accession>
<evidence type="ECO:0000313" key="3">
    <source>
        <dbReference type="Proteomes" id="UP000030678"/>
    </source>
</evidence>
<evidence type="ECO:0000256" key="1">
    <source>
        <dbReference type="SAM" id="Phobius"/>
    </source>
</evidence>